<name>A0A8X6MWM2_NEPPI</name>
<sequence>MPEELFVLNLMRCIMSHKSDLFFLICKCQGNENRASSKFRIALPPPAPYACPHLPVSSVDVPKCSKMEPSSRQKLQCQPYPDTWFNDHVNLNPMLNPIQQLDSNYTGEVVRHPSSFNGKMAEMSSKGMQLGWAGHSSVERIDM</sequence>
<dbReference type="EMBL" id="BMAW01097829">
    <property type="protein sequence ID" value="GFS81806.1"/>
    <property type="molecule type" value="Genomic_DNA"/>
</dbReference>
<reference evidence="1" key="1">
    <citation type="submission" date="2020-08" db="EMBL/GenBank/DDBJ databases">
        <title>Multicomponent nature underlies the extraordinary mechanical properties of spider dragline silk.</title>
        <authorList>
            <person name="Kono N."/>
            <person name="Nakamura H."/>
            <person name="Mori M."/>
            <person name="Yoshida Y."/>
            <person name="Ohtoshi R."/>
            <person name="Malay A.D."/>
            <person name="Moran D.A.P."/>
            <person name="Tomita M."/>
            <person name="Numata K."/>
            <person name="Arakawa K."/>
        </authorList>
    </citation>
    <scope>NUCLEOTIDE SEQUENCE</scope>
</reference>
<protein>
    <submittedName>
        <fullName evidence="1">Uncharacterized protein</fullName>
    </submittedName>
</protein>
<comment type="caution">
    <text evidence="1">The sequence shown here is derived from an EMBL/GenBank/DDBJ whole genome shotgun (WGS) entry which is preliminary data.</text>
</comment>
<proteinExistence type="predicted"/>
<gene>
    <name evidence="1" type="ORF">NPIL_200022</name>
</gene>
<accession>A0A8X6MWM2</accession>
<dbReference type="AlphaFoldDB" id="A0A8X6MWM2"/>
<keyword evidence="2" id="KW-1185">Reference proteome</keyword>
<organism evidence="1 2">
    <name type="scientific">Nephila pilipes</name>
    <name type="common">Giant wood spider</name>
    <name type="synonym">Nephila maculata</name>
    <dbReference type="NCBI Taxonomy" id="299642"/>
    <lineage>
        <taxon>Eukaryota</taxon>
        <taxon>Metazoa</taxon>
        <taxon>Ecdysozoa</taxon>
        <taxon>Arthropoda</taxon>
        <taxon>Chelicerata</taxon>
        <taxon>Arachnida</taxon>
        <taxon>Araneae</taxon>
        <taxon>Araneomorphae</taxon>
        <taxon>Entelegynae</taxon>
        <taxon>Araneoidea</taxon>
        <taxon>Nephilidae</taxon>
        <taxon>Nephila</taxon>
    </lineage>
</organism>
<evidence type="ECO:0000313" key="2">
    <source>
        <dbReference type="Proteomes" id="UP000887013"/>
    </source>
</evidence>
<dbReference type="Proteomes" id="UP000887013">
    <property type="component" value="Unassembled WGS sequence"/>
</dbReference>
<evidence type="ECO:0000313" key="1">
    <source>
        <dbReference type="EMBL" id="GFS81806.1"/>
    </source>
</evidence>